<keyword evidence="3 5" id="KW-0862">Zinc</keyword>
<dbReference type="PANTHER" id="PTHR43401">
    <property type="entry name" value="L-THREONINE 3-DEHYDROGENASE"/>
    <property type="match status" value="1"/>
</dbReference>
<dbReference type="PROSITE" id="PS00059">
    <property type="entry name" value="ADH_ZINC"/>
    <property type="match status" value="1"/>
</dbReference>
<dbReference type="EMBL" id="JBHUKR010000004">
    <property type="protein sequence ID" value="MFD2415510.1"/>
    <property type="molecule type" value="Genomic_DNA"/>
</dbReference>
<comment type="cofactor">
    <cofactor evidence="1 5">
        <name>Zn(2+)</name>
        <dbReference type="ChEBI" id="CHEBI:29105"/>
    </cofactor>
</comment>
<comment type="similarity">
    <text evidence="5">Belongs to the zinc-containing alcohol dehydrogenase family.</text>
</comment>
<keyword evidence="4" id="KW-0560">Oxidoreductase</keyword>
<dbReference type="Proteomes" id="UP001597417">
    <property type="component" value="Unassembled WGS sequence"/>
</dbReference>
<evidence type="ECO:0000256" key="3">
    <source>
        <dbReference type="ARBA" id="ARBA00022833"/>
    </source>
</evidence>
<dbReference type="Pfam" id="PF08240">
    <property type="entry name" value="ADH_N"/>
    <property type="match status" value="1"/>
</dbReference>
<comment type="caution">
    <text evidence="8">The sequence shown here is derived from an EMBL/GenBank/DDBJ whole genome shotgun (WGS) entry which is preliminary data.</text>
</comment>
<dbReference type="InterPro" id="IPR011032">
    <property type="entry name" value="GroES-like_sf"/>
</dbReference>
<evidence type="ECO:0000313" key="8">
    <source>
        <dbReference type="EMBL" id="MFD2415510.1"/>
    </source>
</evidence>
<dbReference type="Pfam" id="PF00107">
    <property type="entry name" value="ADH_zinc_N"/>
    <property type="match status" value="1"/>
</dbReference>
<proteinExistence type="inferred from homology"/>
<name>A0ABW5FMT1_9PSEU</name>
<sequence length="334" mass="34586">MTAGRALIIDRPGTFRLDDIDPGPPGPGEVLVQVAYTGICGSDREIVSGGRDPALVRYPVIPGHEWSGTVIEAGDGVERSLIGRRVVGENHHNCGWCDNCRRGETVLCEGGYDETGFTRPGAAAETVLVPARQLHLLSDDADLRAAALIEPAACMAAATLAARIVPGERVAIVGGGTLGLLATQLAAACGPADLMVVDPRSRSVATVCGATETVTPEAARGSHGRFDVVIEAAGAHGTGRLAVELTRRGGRTVLTGLHGGPDKDLHPAALVAAAVTVHTVFGAPPRAWIHAVRAFTAGVLRPEPLISDELTLDRVGLTLRPDSPSPSGKVLLRP</sequence>
<dbReference type="PANTHER" id="PTHR43401:SF2">
    <property type="entry name" value="L-THREONINE 3-DEHYDROGENASE"/>
    <property type="match status" value="1"/>
</dbReference>
<dbReference type="Gene3D" id="3.40.50.720">
    <property type="entry name" value="NAD(P)-binding Rossmann-like Domain"/>
    <property type="match status" value="1"/>
</dbReference>
<protein>
    <submittedName>
        <fullName evidence="8">Zinc-binding dehydrogenase</fullName>
    </submittedName>
</protein>
<dbReference type="Gene3D" id="3.90.180.10">
    <property type="entry name" value="Medium-chain alcohol dehydrogenases, catalytic domain"/>
    <property type="match status" value="1"/>
</dbReference>
<dbReference type="InterPro" id="IPR013149">
    <property type="entry name" value="ADH-like_C"/>
</dbReference>
<evidence type="ECO:0000259" key="7">
    <source>
        <dbReference type="Pfam" id="PF08240"/>
    </source>
</evidence>
<reference evidence="9" key="1">
    <citation type="journal article" date="2019" name="Int. J. Syst. Evol. Microbiol.">
        <title>The Global Catalogue of Microorganisms (GCM) 10K type strain sequencing project: providing services to taxonomists for standard genome sequencing and annotation.</title>
        <authorList>
            <consortium name="The Broad Institute Genomics Platform"/>
            <consortium name="The Broad Institute Genome Sequencing Center for Infectious Disease"/>
            <person name="Wu L."/>
            <person name="Ma J."/>
        </authorList>
    </citation>
    <scope>NUCLEOTIDE SEQUENCE [LARGE SCALE GENOMIC DNA]</scope>
    <source>
        <strain evidence="9">CGMCC 4.7645</strain>
    </source>
</reference>
<feature type="domain" description="Alcohol dehydrogenase-like C-terminal" evidence="6">
    <location>
        <begin position="178"/>
        <end position="294"/>
    </location>
</feature>
<gene>
    <name evidence="8" type="ORF">ACFSXZ_04130</name>
</gene>
<evidence type="ECO:0000256" key="5">
    <source>
        <dbReference type="RuleBase" id="RU361277"/>
    </source>
</evidence>
<evidence type="ECO:0000259" key="6">
    <source>
        <dbReference type="Pfam" id="PF00107"/>
    </source>
</evidence>
<dbReference type="SUPFAM" id="SSF50129">
    <property type="entry name" value="GroES-like"/>
    <property type="match status" value="1"/>
</dbReference>
<accession>A0ABW5FMT1</accession>
<dbReference type="InterPro" id="IPR036291">
    <property type="entry name" value="NAD(P)-bd_dom_sf"/>
</dbReference>
<keyword evidence="9" id="KW-1185">Reference proteome</keyword>
<organism evidence="8 9">
    <name type="scientific">Amycolatopsis pigmentata</name>
    <dbReference type="NCBI Taxonomy" id="450801"/>
    <lineage>
        <taxon>Bacteria</taxon>
        <taxon>Bacillati</taxon>
        <taxon>Actinomycetota</taxon>
        <taxon>Actinomycetes</taxon>
        <taxon>Pseudonocardiales</taxon>
        <taxon>Pseudonocardiaceae</taxon>
        <taxon>Amycolatopsis</taxon>
    </lineage>
</organism>
<dbReference type="InterPro" id="IPR002328">
    <property type="entry name" value="ADH_Zn_CS"/>
</dbReference>
<dbReference type="RefSeq" id="WP_378261367.1">
    <property type="nucleotide sequence ID" value="NZ_JBHUKR010000004.1"/>
</dbReference>
<evidence type="ECO:0000256" key="1">
    <source>
        <dbReference type="ARBA" id="ARBA00001947"/>
    </source>
</evidence>
<dbReference type="SUPFAM" id="SSF51735">
    <property type="entry name" value="NAD(P)-binding Rossmann-fold domains"/>
    <property type="match status" value="1"/>
</dbReference>
<evidence type="ECO:0000256" key="2">
    <source>
        <dbReference type="ARBA" id="ARBA00022723"/>
    </source>
</evidence>
<evidence type="ECO:0000313" key="9">
    <source>
        <dbReference type="Proteomes" id="UP001597417"/>
    </source>
</evidence>
<dbReference type="InterPro" id="IPR050129">
    <property type="entry name" value="Zn_alcohol_dh"/>
</dbReference>
<feature type="domain" description="Alcohol dehydrogenase-like N-terminal" evidence="7">
    <location>
        <begin position="26"/>
        <end position="138"/>
    </location>
</feature>
<dbReference type="InterPro" id="IPR013154">
    <property type="entry name" value="ADH-like_N"/>
</dbReference>
<evidence type="ECO:0000256" key="4">
    <source>
        <dbReference type="ARBA" id="ARBA00023002"/>
    </source>
</evidence>
<keyword evidence="2 5" id="KW-0479">Metal-binding</keyword>